<evidence type="ECO:0000313" key="3">
    <source>
        <dbReference type="RefSeq" id="XP_021814486.1"/>
    </source>
</evidence>
<dbReference type="GeneID" id="110757224"/>
<evidence type="ECO:0000256" key="1">
    <source>
        <dbReference type="SAM" id="MobiDB-lite"/>
    </source>
</evidence>
<organism evidence="2 3">
    <name type="scientific">Prunus avium</name>
    <name type="common">Cherry</name>
    <name type="synonym">Cerasus avium</name>
    <dbReference type="NCBI Taxonomy" id="42229"/>
    <lineage>
        <taxon>Eukaryota</taxon>
        <taxon>Viridiplantae</taxon>
        <taxon>Streptophyta</taxon>
        <taxon>Embryophyta</taxon>
        <taxon>Tracheophyta</taxon>
        <taxon>Spermatophyta</taxon>
        <taxon>Magnoliopsida</taxon>
        <taxon>eudicotyledons</taxon>
        <taxon>Gunneridae</taxon>
        <taxon>Pentapetalae</taxon>
        <taxon>rosids</taxon>
        <taxon>fabids</taxon>
        <taxon>Rosales</taxon>
        <taxon>Rosaceae</taxon>
        <taxon>Amygdaloideae</taxon>
        <taxon>Amygdaleae</taxon>
        <taxon>Prunus</taxon>
    </lineage>
</organism>
<reference evidence="3" key="1">
    <citation type="submission" date="2025-08" db="UniProtKB">
        <authorList>
            <consortium name="RefSeq"/>
        </authorList>
    </citation>
    <scope>IDENTIFICATION</scope>
</reference>
<feature type="compositionally biased region" description="Basic and acidic residues" evidence="1">
    <location>
        <begin position="253"/>
        <end position="269"/>
    </location>
</feature>
<accession>A0A6P5SLM5</accession>
<feature type="region of interest" description="Disordered" evidence="1">
    <location>
        <begin position="219"/>
        <end position="316"/>
    </location>
</feature>
<proteinExistence type="predicted"/>
<dbReference type="PANTHER" id="PTHR34684:SF1">
    <property type="entry name" value="OS08G0192200 PROTEIN"/>
    <property type="match status" value="1"/>
</dbReference>
<gene>
    <name evidence="3" type="primary">LOC110757224</name>
</gene>
<dbReference type="Proteomes" id="UP000515124">
    <property type="component" value="Unplaced"/>
</dbReference>
<name>A0A6P5SLM5_PRUAV</name>
<dbReference type="RefSeq" id="XP_021814486.1">
    <property type="nucleotide sequence ID" value="XM_021958794.1"/>
</dbReference>
<feature type="compositionally biased region" description="Basic and acidic residues" evidence="1">
    <location>
        <begin position="154"/>
        <end position="164"/>
    </location>
</feature>
<dbReference type="KEGG" id="pavi:110757224"/>
<feature type="region of interest" description="Disordered" evidence="1">
    <location>
        <begin position="154"/>
        <end position="193"/>
    </location>
</feature>
<keyword evidence="2" id="KW-1185">Reference proteome</keyword>
<evidence type="ECO:0000313" key="2">
    <source>
        <dbReference type="Proteomes" id="UP000515124"/>
    </source>
</evidence>
<feature type="compositionally biased region" description="Basic residues" evidence="1">
    <location>
        <begin position="280"/>
        <end position="308"/>
    </location>
</feature>
<sequence length="316" mass="36768">MFCVRGKRLISPLSLSPLQSDFLSHHRQEKQTKDAVNGGRNAVTGLRTCKRKFEKPIKYSFYTLHNRDRMDLETENRIAAILMKEAAELRRQAEKEGVHAYLRQPQTRFRPNSRFLSATVRGVQQANRAVEVNEMWRLRQKEIELDNRLKGKMKYESRNDRSQRDSNCSRSSSKGHDVTDDNASPTCSSRKREYDSCHSREENCLRDEELEEFLHSRVKRGRGAVGSRMDEAGPYLPRGSDSKDELLVSPVVQERRVYGPEKPSRKLCDSSEGELDYDRKKSKKVKAGSSKKHKSKDKSKEKKKKRKEERRSKYLT</sequence>
<protein>
    <submittedName>
        <fullName evidence="3">Transcription initiation factor TFIID subunit 3 isoform X1</fullName>
    </submittedName>
</protein>
<dbReference type="AlphaFoldDB" id="A0A6P5SLM5"/>
<dbReference type="PANTHER" id="PTHR34684">
    <property type="entry name" value="OS08G0192200 PROTEIN"/>
    <property type="match status" value="1"/>
</dbReference>